<dbReference type="Pfam" id="PF00145">
    <property type="entry name" value="DNA_methylase"/>
    <property type="match status" value="2"/>
</dbReference>
<sequence>MAFAEINPFCSAVLAHHYPTVPNLGDVLKVNWWQWQDKAQILVAGSPCQDFSSSGDRVGLEGDRGKLTLKIADIWHGTRTPFLVGENVPRLLNAKDNAFGTVLARLVGAAEPLQPGRTKRWANAGLAVGDDAAIAWRILDSQWFGLPQRRRRLFFVGINFRNAARFFGKTPRVVQERLGTLPAGVLFESESGARIKAAGKTTVATAIGSGSVGSYCNELLAFSFNGSGGDVGTVSPTLRSLNHKNSWANGGSHVAIAYQDEEGYHTRRLTPVEVLRSQGFPDDYLDIEYLRKPAASYYKYHACGNTMSVPVIRWVGNRFDSLVAAAIATRYL</sequence>
<feature type="active site" evidence="6">
    <location>
        <position position="48"/>
    </location>
</feature>
<dbReference type="Proteomes" id="UP000232003">
    <property type="component" value="Chromosome"/>
</dbReference>
<evidence type="ECO:0000256" key="5">
    <source>
        <dbReference type="ARBA" id="ARBA00022747"/>
    </source>
</evidence>
<dbReference type="EC" id="2.1.1.37" evidence="1"/>
<dbReference type="SUPFAM" id="SSF53335">
    <property type="entry name" value="S-adenosyl-L-methionine-dependent methyltransferases"/>
    <property type="match status" value="1"/>
</dbReference>
<comment type="similarity">
    <text evidence="6">Belongs to the class I-like SAM-binding methyltransferase superfamily. C5-methyltransferase family.</text>
</comment>
<organism evidence="7 8">
    <name type="scientific">Nostoc flagelliforme CCNUN1</name>
    <dbReference type="NCBI Taxonomy" id="2038116"/>
    <lineage>
        <taxon>Bacteria</taxon>
        <taxon>Bacillati</taxon>
        <taxon>Cyanobacteriota</taxon>
        <taxon>Cyanophyceae</taxon>
        <taxon>Nostocales</taxon>
        <taxon>Nostocaceae</taxon>
        <taxon>Nostoc</taxon>
    </lineage>
</organism>
<dbReference type="KEGG" id="nfl:COO91_01985"/>
<proteinExistence type="inferred from homology"/>
<dbReference type="InterPro" id="IPR050390">
    <property type="entry name" value="C5-Methyltransferase"/>
</dbReference>
<dbReference type="GO" id="GO:0003677">
    <property type="term" value="F:DNA binding"/>
    <property type="evidence" value="ECO:0007669"/>
    <property type="project" value="TreeGrafter"/>
</dbReference>
<keyword evidence="3 6" id="KW-0808">Transferase</keyword>
<evidence type="ECO:0000313" key="8">
    <source>
        <dbReference type="Proteomes" id="UP000232003"/>
    </source>
</evidence>
<evidence type="ECO:0000313" key="7">
    <source>
        <dbReference type="EMBL" id="AUB36086.1"/>
    </source>
</evidence>
<dbReference type="PANTHER" id="PTHR10629">
    <property type="entry name" value="CYTOSINE-SPECIFIC METHYLTRANSFERASE"/>
    <property type="match status" value="1"/>
</dbReference>
<evidence type="ECO:0000256" key="2">
    <source>
        <dbReference type="ARBA" id="ARBA00022603"/>
    </source>
</evidence>
<dbReference type="EMBL" id="CP024785">
    <property type="protein sequence ID" value="AUB36086.1"/>
    <property type="molecule type" value="Genomic_DNA"/>
</dbReference>
<dbReference type="GO" id="GO:0003886">
    <property type="term" value="F:DNA (cytosine-5-)-methyltransferase activity"/>
    <property type="evidence" value="ECO:0007669"/>
    <property type="project" value="UniProtKB-EC"/>
</dbReference>
<dbReference type="GO" id="GO:0032259">
    <property type="term" value="P:methylation"/>
    <property type="evidence" value="ECO:0007669"/>
    <property type="project" value="UniProtKB-KW"/>
</dbReference>
<keyword evidence="2 6" id="KW-0489">Methyltransferase</keyword>
<protein>
    <recommendedName>
        <fullName evidence="1">DNA (cytosine-5-)-methyltransferase</fullName>
        <ecNumber evidence="1">2.1.1.37</ecNumber>
    </recommendedName>
</protein>
<dbReference type="GO" id="GO:0009307">
    <property type="term" value="P:DNA restriction-modification system"/>
    <property type="evidence" value="ECO:0007669"/>
    <property type="project" value="UniProtKB-KW"/>
</dbReference>
<accession>A0A2K8SKS8</accession>
<reference evidence="7 8" key="1">
    <citation type="submission" date="2017-11" db="EMBL/GenBank/DDBJ databases">
        <title>Complete genome of a free-living desiccation-tolerant cyanobacterium and its photosynthetic adaptation to extreme terrestrial habitat.</title>
        <authorList>
            <person name="Shang J."/>
        </authorList>
    </citation>
    <scope>NUCLEOTIDE SEQUENCE [LARGE SCALE GENOMIC DNA]</scope>
    <source>
        <strain evidence="7 8">CCNUN1</strain>
    </source>
</reference>
<dbReference type="NCBIfam" id="TIGR00675">
    <property type="entry name" value="dcm"/>
    <property type="match status" value="1"/>
</dbReference>
<evidence type="ECO:0000256" key="1">
    <source>
        <dbReference type="ARBA" id="ARBA00011975"/>
    </source>
</evidence>
<dbReference type="GO" id="GO:0044027">
    <property type="term" value="P:negative regulation of gene expression via chromosomal CpG island methylation"/>
    <property type="evidence" value="ECO:0007669"/>
    <property type="project" value="TreeGrafter"/>
</dbReference>
<dbReference type="PANTHER" id="PTHR10629:SF52">
    <property type="entry name" value="DNA (CYTOSINE-5)-METHYLTRANSFERASE 1"/>
    <property type="match status" value="1"/>
</dbReference>
<name>A0A2K8SKS8_9NOSO</name>
<evidence type="ECO:0000256" key="6">
    <source>
        <dbReference type="PROSITE-ProRule" id="PRU01016"/>
    </source>
</evidence>
<evidence type="ECO:0000256" key="3">
    <source>
        <dbReference type="ARBA" id="ARBA00022679"/>
    </source>
</evidence>
<keyword evidence="5" id="KW-0680">Restriction system</keyword>
<dbReference type="PROSITE" id="PS51679">
    <property type="entry name" value="SAM_MT_C5"/>
    <property type="match status" value="1"/>
</dbReference>
<evidence type="ECO:0000256" key="4">
    <source>
        <dbReference type="ARBA" id="ARBA00022691"/>
    </source>
</evidence>
<gene>
    <name evidence="7" type="ORF">COO91_01985</name>
</gene>
<dbReference type="InterPro" id="IPR029063">
    <property type="entry name" value="SAM-dependent_MTases_sf"/>
</dbReference>
<dbReference type="Gene3D" id="3.40.50.150">
    <property type="entry name" value="Vaccinia Virus protein VP39"/>
    <property type="match status" value="1"/>
</dbReference>
<keyword evidence="8" id="KW-1185">Reference proteome</keyword>
<keyword evidence="4 6" id="KW-0949">S-adenosyl-L-methionine</keyword>
<dbReference type="AlphaFoldDB" id="A0A2K8SKS8"/>
<dbReference type="InterPro" id="IPR001525">
    <property type="entry name" value="C5_MeTfrase"/>
</dbReference>